<dbReference type="InterPro" id="IPR033403">
    <property type="entry name" value="DUF5110"/>
</dbReference>
<dbReference type="InterPro" id="IPR051816">
    <property type="entry name" value="Glycosyl_Hydrolase_31"/>
</dbReference>
<proteinExistence type="predicted"/>
<dbReference type="Proteomes" id="UP000008311">
    <property type="component" value="Unassembled WGS sequence"/>
</dbReference>
<dbReference type="STRING" id="3988.B9TCA4"/>
<dbReference type="AlphaFoldDB" id="B9TCA4"/>
<organism evidence="2 3">
    <name type="scientific">Ricinus communis</name>
    <name type="common">Castor bean</name>
    <dbReference type="NCBI Taxonomy" id="3988"/>
    <lineage>
        <taxon>Eukaryota</taxon>
        <taxon>Viridiplantae</taxon>
        <taxon>Streptophyta</taxon>
        <taxon>Embryophyta</taxon>
        <taxon>Tracheophyta</taxon>
        <taxon>Spermatophyta</taxon>
        <taxon>Magnoliopsida</taxon>
        <taxon>eudicotyledons</taxon>
        <taxon>Gunneridae</taxon>
        <taxon>Pentapetalae</taxon>
        <taxon>rosids</taxon>
        <taxon>fabids</taxon>
        <taxon>Malpighiales</taxon>
        <taxon>Euphorbiaceae</taxon>
        <taxon>Acalyphoideae</taxon>
        <taxon>Acalypheae</taxon>
        <taxon>Ricinus</taxon>
    </lineage>
</organism>
<gene>
    <name evidence="2" type="ORF">RCOM_0260550</name>
</gene>
<dbReference type="SUPFAM" id="SSF51011">
    <property type="entry name" value="Glycosyl hydrolase domain"/>
    <property type="match status" value="1"/>
</dbReference>
<keyword evidence="3" id="KW-1185">Reference proteome</keyword>
<name>B9TCA4_RICCO</name>
<accession>B9TCA4</accession>
<dbReference type="Gene3D" id="2.60.40.1180">
    <property type="entry name" value="Golgi alpha-mannosidase II"/>
    <property type="match status" value="2"/>
</dbReference>
<dbReference type="Pfam" id="PF21365">
    <property type="entry name" value="Glyco_hydro_31_3rd"/>
    <property type="match status" value="1"/>
</dbReference>
<evidence type="ECO:0000313" key="3">
    <source>
        <dbReference type="Proteomes" id="UP000008311"/>
    </source>
</evidence>
<evidence type="ECO:0000259" key="1">
    <source>
        <dbReference type="PROSITE" id="PS51820"/>
    </source>
</evidence>
<dbReference type="EMBL" id="EQ977127">
    <property type="protein sequence ID" value="EEF26509.1"/>
    <property type="molecule type" value="Genomic_DNA"/>
</dbReference>
<dbReference type="Gene3D" id="3.90.182.10">
    <property type="entry name" value="Toxin - Anthrax Protective Antigen,domain 1"/>
    <property type="match status" value="1"/>
</dbReference>
<protein>
    <submittedName>
        <fullName evidence="2">Alpha-xylosidase, putative</fullName>
    </submittedName>
</protein>
<dbReference type="Pfam" id="PF17137">
    <property type="entry name" value="DUF5110"/>
    <property type="match status" value="1"/>
</dbReference>
<reference evidence="3" key="1">
    <citation type="journal article" date="2010" name="Nat. Biotechnol.">
        <title>Draft genome sequence of the oilseed species Ricinus communis.</title>
        <authorList>
            <person name="Chan A.P."/>
            <person name="Crabtree J."/>
            <person name="Zhao Q."/>
            <person name="Lorenzi H."/>
            <person name="Orvis J."/>
            <person name="Puiu D."/>
            <person name="Melake-Berhan A."/>
            <person name="Jones K.M."/>
            <person name="Redman J."/>
            <person name="Chen G."/>
            <person name="Cahoon E.B."/>
            <person name="Gedil M."/>
            <person name="Stanke M."/>
            <person name="Haas B.J."/>
            <person name="Wortman J.R."/>
            <person name="Fraser-Liggett C.M."/>
            <person name="Ravel J."/>
            <person name="Rabinowicz P.D."/>
        </authorList>
    </citation>
    <scope>NUCLEOTIDE SEQUENCE [LARGE SCALE GENOMIC DNA]</scope>
    <source>
        <strain evidence="3">cv. Hale</strain>
    </source>
</reference>
<dbReference type="InterPro" id="IPR013780">
    <property type="entry name" value="Glyco_hydro_b"/>
</dbReference>
<dbReference type="PROSITE" id="PS51820">
    <property type="entry name" value="PA14"/>
    <property type="match status" value="1"/>
</dbReference>
<dbReference type="PANTHER" id="PTHR43863">
    <property type="entry name" value="HYDROLASE, PUTATIVE (AFU_ORTHOLOGUE AFUA_1G03140)-RELATED"/>
    <property type="match status" value="1"/>
</dbReference>
<evidence type="ECO:0000313" key="2">
    <source>
        <dbReference type="EMBL" id="EEF26509.1"/>
    </source>
</evidence>
<feature type="domain" description="PA14" evidence="1">
    <location>
        <begin position="1"/>
        <end position="104"/>
    </location>
</feature>
<dbReference type="InterPro" id="IPR011658">
    <property type="entry name" value="PA14_dom"/>
</dbReference>
<dbReference type="InterPro" id="IPR037524">
    <property type="entry name" value="PA14/GLEYA"/>
</dbReference>
<dbReference type="SMART" id="SM00758">
    <property type="entry name" value="PA14"/>
    <property type="match status" value="1"/>
</dbReference>
<dbReference type="Pfam" id="PF07691">
    <property type="entry name" value="PA14"/>
    <property type="match status" value="1"/>
</dbReference>
<dbReference type="PANTHER" id="PTHR43863:SF2">
    <property type="entry name" value="MALTASE-GLUCOAMYLASE"/>
    <property type="match status" value="1"/>
</dbReference>
<dbReference type="InParanoid" id="B9TCA4"/>
<sequence>MPGGLTSLDNFSARWTGAVVAPEDGEYELGAEGDDGYRLFVDGKLAVEDWKNGGKRYAGSKVVLKKGQSLPITLEYYNATSERSLRLAWRTPSQLAAQAQPTDKPDTTMQTYLPAGSDWYDFWTHERFQGGTTVAKDVPLDVFPLYVRAGAIVPMGPVVQYATERPDAPWEIRIYPGADGKFTVYEDDNETYDYEKGRYATYDLVWNDAARTLTIGARKGTFKGLVGTRKLNVVVVGRANATAIEPAGATKSVTYAGKPLSIKL</sequence>
<dbReference type="InterPro" id="IPR048395">
    <property type="entry name" value="Glyco_hydro_31_C"/>
</dbReference>
<dbReference type="SUPFAM" id="SSF56988">
    <property type="entry name" value="Anthrax protective antigen"/>
    <property type="match status" value="1"/>
</dbReference>